<dbReference type="AlphaFoldDB" id="A0A915JWM3"/>
<name>A0A915JWM3_ROMCU</name>
<reference evidence="2" key="1">
    <citation type="submission" date="2022-11" db="UniProtKB">
        <authorList>
            <consortium name="WormBaseParasite"/>
        </authorList>
    </citation>
    <scope>IDENTIFICATION</scope>
</reference>
<organism evidence="1 2">
    <name type="scientific">Romanomermis culicivorax</name>
    <name type="common">Nematode worm</name>
    <dbReference type="NCBI Taxonomy" id="13658"/>
    <lineage>
        <taxon>Eukaryota</taxon>
        <taxon>Metazoa</taxon>
        <taxon>Ecdysozoa</taxon>
        <taxon>Nematoda</taxon>
        <taxon>Enoplea</taxon>
        <taxon>Dorylaimia</taxon>
        <taxon>Mermithida</taxon>
        <taxon>Mermithoidea</taxon>
        <taxon>Mermithidae</taxon>
        <taxon>Romanomermis</taxon>
    </lineage>
</organism>
<protein>
    <submittedName>
        <fullName evidence="2">Uncharacterized protein</fullName>
    </submittedName>
</protein>
<sequence length="143" mass="16615">MSTTLSYLTPFGHKNIQASLIDCMTVELHHQNVENKALCCVCCFVNNKTNITVANYRTYFVDGFQIYWVDLSANDLIFDAPILDITNNNKMNPTLTQVKDTRQMSTRYSTEKTLEINCRDKVEQNSNITLMLTKWKIEHVNRR</sequence>
<keyword evidence="1" id="KW-1185">Reference proteome</keyword>
<evidence type="ECO:0000313" key="2">
    <source>
        <dbReference type="WBParaSite" id="nRc.2.0.1.t30132-RA"/>
    </source>
</evidence>
<accession>A0A915JWM3</accession>
<proteinExistence type="predicted"/>
<dbReference type="Proteomes" id="UP000887565">
    <property type="component" value="Unplaced"/>
</dbReference>
<evidence type="ECO:0000313" key="1">
    <source>
        <dbReference type="Proteomes" id="UP000887565"/>
    </source>
</evidence>
<dbReference type="WBParaSite" id="nRc.2.0.1.t30132-RA">
    <property type="protein sequence ID" value="nRc.2.0.1.t30132-RA"/>
    <property type="gene ID" value="nRc.2.0.1.g30132"/>
</dbReference>